<evidence type="ECO:0000313" key="1">
    <source>
        <dbReference type="EMBL" id="AQY22658.1"/>
    </source>
</evidence>
<dbReference type="Proteomes" id="UP000189883">
    <property type="component" value="Chromosome"/>
</dbReference>
<protein>
    <submittedName>
        <fullName evidence="1">Uncharacterized protein</fullName>
    </submittedName>
</protein>
<sequence>MIKNKLYVVLFSGGRTSAFLSKYIKEKVQDILTLKTEENVL</sequence>
<dbReference type="EMBL" id="CP011859">
    <property type="protein sequence ID" value="AQY22658.1"/>
    <property type="molecule type" value="Genomic_DNA"/>
</dbReference>
<dbReference type="AlphaFoldDB" id="A0A1S7DUC3"/>
<reference evidence="1 2" key="1">
    <citation type="submission" date="2015-06" db="EMBL/GenBank/DDBJ databases">
        <title>R. anatipestifer strain HXb2 is the most virulent strain so far, and the genome sequence would help us uncover the pathogenesis.</title>
        <authorList>
            <person name="Hu Q."/>
            <person name="Qi J."/>
            <person name="Bo H."/>
            <person name="Liu G."/>
            <person name="Tao M."/>
            <person name="Ding Y."/>
            <person name="Xue Y."/>
        </authorList>
    </citation>
    <scope>NUCLEOTIDE SEQUENCE [LARGE SCALE GENOMIC DNA]</scope>
    <source>
        <strain evidence="1 2">HXb2</strain>
    </source>
</reference>
<evidence type="ECO:0000313" key="2">
    <source>
        <dbReference type="Proteomes" id="UP000189883"/>
    </source>
</evidence>
<name>A0A1S7DUC3_RIEAN</name>
<proteinExistence type="predicted"/>
<accession>A0A1S7DUC3</accession>
<gene>
    <name evidence="1" type="ORF">AB406_1715</name>
</gene>
<organism evidence="1 2">
    <name type="scientific">Riemerella anatipestifer</name>
    <name type="common">Moraxella anatipestifer</name>
    <dbReference type="NCBI Taxonomy" id="34085"/>
    <lineage>
        <taxon>Bacteria</taxon>
        <taxon>Pseudomonadati</taxon>
        <taxon>Bacteroidota</taxon>
        <taxon>Flavobacteriia</taxon>
        <taxon>Flavobacteriales</taxon>
        <taxon>Weeksellaceae</taxon>
        <taxon>Riemerella</taxon>
    </lineage>
</organism>